<dbReference type="Pfam" id="PF11114">
    <property type="entry name" value="Minor_capsid_2"/>
    <property type="match status" value="1"/>
</dbReference>
<reference evidence="1 2" key="1">
    <citation type="submission" date="2018-07" db="EMBL/GenBank/DDBJ databases">
        <title>Anaerosacharophilus polymeroproducens gen. nov. sp. nov., an anaerobic bacterium isolated from salt field.</title>
        <authorList>
            <person name="Kim W."/>
            <person name="Yang S.-H."/>
            <person name="Oh J."/>
            <person name="Lee J.-H."/>
            <person name="Kwon K.K."/>
        </authorList>
    </citation>
    <scope>NUCLEOTIDE SEQUENCE [LARGE SCALE GENOMIC DNA]</scope>
    <source>
        <strain evidence="1 2">MCWD5</strain>
    </source>
</reference>
<dbReference type="RefSeq" id="WP_115483100.1">
    <property type="nucleotide sequence ID" value="NZ_QRCT01000050.1"/>
</dbReference>
<name>A0A371AQS4_9FIRM</name>
<gene>
    <name evidence="1" type="ORF">DWV06_15480</name>
</gene>
<proteinExistence type="predicted"/>
<evidence type="ECO:0000313" key="1">
    <source>
        <dbReference type="EMBL" id="RDU21937.1"/>
    </source>
</evidence>
<keyword evidence="2" id="KW-1185">Reference proteome</keyword>
<protein>
    <recommendedName>
        <fullName evidence="3">Capsid protein</fullName>
    </recommendedName>
</protein>
<sequence length="139" mass="15665">MDFKLNIKPVEVIKKNHNMQNNGKVQRYIDSECIRLMAPYTPFKQGVLEKSATAGTKIGSGQIKQNAPYARYQYYGKLMVSSVTGSAWASQGESKVLTGKDLIYNTGNHPRAGKKWFERMKTDHRKSILKGAQRIANRG</sequence>
<dbReference type="OrthoDB" id="1846398at2"/>
<accession>A0A371AQS4</accession>
<comment type="caution">
    <text evidence="1">The sequence shown here is derived from an EMBL/GenBank/DDBJ whole genome shotgun (WGS) entry which is preliminary data.</text>
</comment>
<dbReference type="AlphaFoldDB" id="A0A371AQS4"/>
<dbReference type="InterPro" id="IPR021080">
    <property type="entry name" value="Minor_capsid_protein"/>
</dbReference>
<organism evidence="1 2">
    <name type="scientific">Anaerosacchariphilus polymeriproducens</name>
    <dbReference type="NCBI Taxonomy" id="1812858"/>
    <lineage>
        <taxon>Bacteria</taxon>
        <taxon>Bacillati</taxon>
        <taxon>Bacillota</taxon>
        <taxon>Clostridia</taxon>
        <taxon>Lachnospirales</taxon>
        <taxon>Lachnospiraceae</taxon>
        <taxon>Anaerosacchariphilus</taxon>
    </lineage>
</organism>
<dbReference type="EMBL" id="QRCT01000050">
    <property type="protein sequence ID" value="RDU21937.1"/>
    <property type="molecule type" value="Genomic_DNA"/>
</dbReference>
<evidence type="ECO:0008006" key="3">
    <source>
        <dbReference type="Google" id="ProtNLM"/>
    </source>
</evidence>
<dbReference type="Proteomes" id="UP000255036">
    <property type="component" value="Unassembled WGS sequence"/>
</dbReference>
<evidence type="ECO:0000313" key="2">
    <source>
        <dbReference type="Proteomes" id="UP000255036"/>
    </source>
</evidence>